<reference evidence="1 2" key="1">
    <citation type="submission" date="2016-10" db="EMBL/GenBank/DDBJ databases">
        <authorList>
            <person name="de Groot N.N."/>
        </authorList>
    </citation>
    <scope>NUCLEOTIDE SEQUENCE [LARGE SCALE GENOMIC DNA]</scope>
    <source>
        <strain evidence="1 2">DSM 26656</strain>
    </source>
</reference>
<evidence type="ECO:0000313" key="2">
    <source>
        <dbReference type="Proteomes" id="UP000236743"/>
    </source>
</evidence>
<accession>A0A1H6BII4</accession>
<proteinExistence type="predicted"/>
<gene>
    <name evidence="1" type="ORF">SAMN04488115_107261</name>
</gene>
<dbReference type="Proteomes" id="UP000236743">
    <property type="component" value="Unassembled WGS sequence"/>
</dbReference>
<organism evidence="1 2">
    <name type="scientific">Bosea lathyri</name>
    <dbReference type="NCBI Taxonomy" id="1036778"/>
    <lineage>
        <taxon>Bacteria</taxon>
        <taxon>Pseudomonadati</taxon>
        <taxon>Pseudomonadota</taxon>
        <taxon>Alphaproteobacteria</taxon>
        <taxon>Hyphomicrobiales</taxon>
        <taxon>Boseaceae</taxon>
        <taxon>Bosea</taxon>
    </lineage>
</organism>
<dbReference type="OrthoDB" id="564699at2"/>
<protein>
    <recommendedName>
        <fullName evidence="3">DUF2793 domain-containing protein</fullName>
    </recommendedName>
</protein>
<dbReference type="RefSeq" id="WP_103873842.1">
    <property type="nucleotide sequence ID" value="NZ_FNUY01000007.1"/>
</dbReference>
<name>A0A1H6BII4_9HYPH</name>
<evidence type="ECO:0000313" key="1">
    <source>
        <dbReference type="EMBL" id="SEG60530.1"/>
    </source>
</evidence>
<keyword evidence="2" id="KW-1185">Reference proteome</keyword>
<dbReference type="EMBL" id="FNUY01000007">
    <property type="protein sequence ID" value="SEG60530.1"/>
    <property type="molecule type" value="Genomic_DNA"/>
</dbReference>
<evidence type="ECO:0008006" key="3">
    <source>
        <dbReference type="Google" id="ProtNLM"/>
    </source>
</evidence>
<dbReference type="InterPro" id="IPR021251">
    <property type="entry name" value="DUF2793"/>
</dbReference>
<dbReference type="AlphaFoldDB" id="A0A1H6BII4"/>
<dbReference type="Pfam" id="PF10983">
    <property type="entry name" value="DUF2793"/>
    <property type="match status" value="1"/>
</dbReference>
<sequence length="465" mass="48544">MTVTPRLSLPLLAAGQAQKHVTHNDALTRIDALVHLVVDSRTRTVPPASPTELSAFIIPAGATGAFAGRTNQLALFEDGGWTFLVPRTGWQAWVADEAEHHLWTGTEWRRASPLSSLGADRWGVNATADSSNRLVVSAEASLFNHAGGDHRLKLNKASAGQTATVLFQNGFSGRAEFGLAGDDDFRVKVSGDGSAWTEALAIDRASGLVTLPASPWAAAPNLLINGDMQINQRGFVGGVLAAGAYGFDRWKAGSAGATLSCSGFDITLTNGAIIQPVEPALWGVAHFAGRPLTVSVEDLSGGSLTVGIGSQSGAITAGAGRRALTLTPAAGDTGNLQIRLASAGGAATFRRIKLEFGMAATGHQNRPLTQEQQLCWRHYWRHEGTIRLDAYQVAGGASRQVIVLPARMRATPSVSFAVVSDANVQGGAERGIYATSAQGAYAGVVAASTGRVQAEFGDIAFDAEI</sequence>